<dbReference type="STRING" id="690879.TSACC_22477"/>
<accession>A0A146GB66</accession>
<proteinExistence type="predicted"/>
<gene>
    <name evidence="1" type="ORF">TSACC_22477</name>
</gene>
<dbReference type="InParanoid" id="A0A146GB66"/>
<evidence type="ECO:0000313" key="1">
    <source>
        <dbReference type="EMBL" id="GAT34054.1"/>
    </source>
</evidence>
<name>A0A146GB66_TERSA</name>
<sequence length="208" mass="21905">MDDAGGYVTNSRYGLAGTGEAGMSGAERVGWFRGEPGGLRGAERGLSVCADAVARGDFFPERGGAFSGGLIRGEGSGRARAGCTMSRARRVPRRREARRMAIFRPVFPSANEPGIPPAFGGDPGAEAVATAGHQRAGSEGRAMSECRKPDGERCAQRGVALQCARMRRAAIFSRGRNEPRPRAGVRAERMARGLEAPGASAGLRRVIF</sequence>
<dbReference type="OrthoDB" id="9905707at2"/>
<dbReference type="RefSeq" id="WP_153811418.1">
    <property type="nucleotide sequence ID" value="NZ_BDCO01000002.1"/>
</dbReference>
<evidence type="ECO:0000313" key="2">
    <source>
        <dbReference type="Proteomes" id="UP000076023"/>
    </source>
</evidence>
<protein>
    <submittedName>
        <fullName evidence="1">Uncharacterized protein</fullName>
    </submittedName>
</protein>
<keyword evidence="2" id="KW-1185">Reference proteome</keyword>
<dbReference type="Proteomes" id="UP000076023">
    <property type="component" value="Unassembled WGS sequence"/>
</dbReference>
<reference evidence="2" key="1">
    <citation type="journal article" date="2017" name="Genome Announc.">
        <title>Draft Genome Sequence of Terrimicrobium sacchariphilum NM-5T, a Facultative Anaerobic Soil Bacterium of the Class Spartobacteria.</title>
        <authorList>
            <person name="Qiu Y.L."/>
            <person name="Tourlousse D.M."/>
            <person name="Matsuura N."/>
            <person name="Ohashi A."/>
            <person name="Sekiguchi Y."/>
        </authorList>
    </citation>
    <scope>NUCLEOTIDE SEQUENCE [LARGE SCALE GENOMIC DNA]</scope>
    <source>
        <strain evidence="2">NM-5</strain>
    </source>
</reference>
<organism evidence="1 2">
    <name type="scientific">Terrimicrobium sacchariphilum</name>
    <dbReference type="NCBI Taxonomy" id="690879"/>
    <lineage>
        <taxon>Bacteria</taxon>
        <taxon>Pseudomonadati</taxon>
        <taxon>Verrucomicrobiota</taxon>
        <taxon>Terrimicrobiia</taxon>
        <taxon>Terrimicrobiales</taxon>
        <taxon>Terrimicrobiaceae</taxon>
        <taxon>Terrimicrobium</taxon>
    </lineage>
</organism>
<dbReference type="AlphaFoldDB" id="A0A146GB66"/>
<dbReference type="EMBL" id="BDCO01000002">
    <property type="protein sequence ID" value="GAT34054.1"/>
    <property type="molecule type" value="Genomic_DNA"/>
</dbReference>
<comment type="caution">
    <text evidence="1">The sequence shown here is derived from an EMBL/GenBank/DDBJ whole genome shotgun (WGS) entry which is preliminary data.</text>
</comment>